<feature type="compositionally biased region" description="Basic and acidic residues" evidence="1">
    <location>
        <begin position="37"/>
        <end position="76"/>
    </location>
</feature>
<evidence type="ECO:0000313" key="2">
    <source>
        <dbReference type="EMBL" id="TRX98578.1"/>
    </source>
</evidence>
<organism evidence="2 3">
    <name type="scientific">Xylaria flabelliformis</name>
    <dbReference type="NCBI Taxonomy" id="2512241"/>
    <lineage>
        <taxon>Eukaryota</taxon>
        <taxon>Fungi</taxon>
        <taxon>Dikarya</taxon>
        <taxon>Ascomycota</taxon>
        <taxon>Pezizomycotina</taxon>
        <taxon>Sordariomycetes</taxon>
        <taxon>Xylariomycetidae</taxon>
        <taxon>Xylariales</taxon>
        <taxon>Xylariaceae</taxon>
        <taxon>Xylaria</taxon>
    </lineage>
</organism>
<evidence type="ECO:0000256" key="1">
    <source>
        <dbReference type="SAM" id="MobiDB-lite"/>
    </source>
</evidence>
<sequence>MSAAPRLRSLKLISPQLASPLPSLRMRIRHGSSSATREPKFDQTKESNDPSKGLKPEHKAQAKQAESSKGKDHPAKQPDPQPAPSKSTGVH</sequence>
<dbReference type="Proteomes" id="UP000319160">
    <property type="component" value="Unassembled WGS sequence"/>
</dbReference>
<keyword evidence="3" id="KW-1185">Reference proteome</keyword>
<dbReference type="EMBL" id="VFLP01000002">
    <property type="protein sequence ID" value="TRX98578.1"/>
    <property type="molecule type" value="Genomic_DNA"/>
</dbReference>
<accession>A0A553IEE3</accession>
<dbReference type="OrthoDB" id="4160091at2759"/>
<reference evidence="3" key="1">
    <citation type="submission" date="2019-06" db="EMBL/GenBank/DDBJ databases">
        <title>Draft genome sequence of the griseofulvin-producing fungus Xylaria cubensis strain G536.</title>
        <authorList>
            <person name="Mead M.E."/>
            <person name="Raja H.A."/>
            <person name="Steenwyk J.L."/>
            <person name="Knowles S.L."/>
            <person name="Oberlies N.H."/>
            <person name="Rokas A."/>
        </authorList>
    </citation>
    <scope>NUCLEOTIDE SEQUENCE [LARGE SCALE GENOMIC DNA]</scope>
    <source>
        <strain evidence="3">G536</strain>
    </source>
</reference>
<dbReference type="AlphaFoldDB" id="A0A553IEE3"/>
<proteinExistence type="predicted"/>
<protein>
    <submittedName>
        <fullName evidence="2">Uncharacterized protein</fullName>
    </submittedName>
</protein>
<gene>
    <name evidence="2" type="ORF">FHL15_000652</name>
</gene>
<feature type="region of interest" description="Disordered" evidence="1">
    <location>
        <begin position="1"/>
        <end position="91"/>
    </location>
</feature>
<comment type="caution">
    <text evidence="2">The sequence shown here is derived from an EMBL/GenBank/DDBJ whole genome shotgun (WGS) entry which is preliminary data.</text>
</comment>
<name>A0A553IEE3_9PEZI</name>
<evidence type="ECO:0000313" key="3">
    <source>
        <dbReference type="Proteomes" id="UP000319160"/>
    </source>
</evidence>